<dbReference type="AlphaFoldDB" id="A0A0L6CKP6"/>
<dbReference type="Proteomes" id="UP000037397">
    <property type="component" value="Unassembled WGS sequence"/>
</dbReference>
<sequence>MPEYRKKPVVIDAIQWTGQNADEVLAFTGSAARLESADCHGDGPPYLVAINTLEGRMVAGRDDWIIRGVQGEFYPCKSDIFEATYERVADDERTDSVSEVRGDEAP</sequence>
<evidence type="ECO:0000313" key="2">
    <source>
        <dbReference type="Proteomes" id="UP000037397"/>
    </source>
</evidence>
<evidence type="ECO:0008006" key="3">
    <source>
        <dbReference type="Google" id="ProtNLM"/>
    </source>
</evidence>
<organism evidence="1 2">
    <name type="scientific">Luteipulveratus halotolerans</name>
    <dbReference type="NCBI Taxonomy" id="1631356"/>
    <lineage>
        <taxon>Bacteria</taxon>
        <taxon>Bacillati</taxon>
        <taxon>Actinomycetota</taxon>
        <taxon>Actinomycetes</taxon>
        <taxon>Micrococcales</taxon>
        <taxon>Dermacoccaceae</taxon>
        <taxon>Luteipulveratus</taxon>
    </lineage>
</organism>
<proteinExistence type="predicted"/>
<dbReference type="STRING" id="1631356.VV01_14525"/>
<reference evidence="2" key="1">
    <citation type="submission" date="2015-03" db="EMBL/GenBank/DDBJ databases">
        <title>Luteipulveratus halotolerans sp. nov., a novel actinobacterium (Dermacoccaceae) from Sarawak, Malaysia.</title>
        <authorList>
            <person name="Juboi H."/>
            <person name="Basik A."/>
            <person name="Shamsul S.S."/>
            <person name="Arnold P."/>
            <person name="Schmitt E.K."/>
            <person name="Sanglier J.-J."/>
            <person name="Yeo T."/>
        </authorList>
    </citation>
    <scope>NUCLEOTIDE SEQUENCE [LARGE SCALE GENOMIC DNA]</scope>
    <source>
        <strain evidence="2">C296001</strain>
    </source>
</reference>
<accession>A0A0L6CKP6</accession>
<dbReference type="OrthoDB" id="1814561at2"/>
<dbReference type="PATRIC" id="fig|1631356.3.peg.2861"/>
<evidence type="ECO:0000313" key="1">
    <source>
        <dbReference type="EMBL" id="KNX38083.1"/>
    </source>
</evidence>
<protein>
    <recommendedName>
        <fullName evidence="3">Phage protein</fullName>
    </recommendedName>
</protein>
<dbReference type="EMBL" id="LAIR01000002">
    <property type="protein sequence ID" value="KNX38083.1"/>
    <property type="molecule type" value="Genomic_DNA"/>
</dbReference>
<gene>
    <name evidence="1" type="ORF">VV01_14525</name>
</gene>
<comment type="caution">
    <text evidence="1">The sequence shown here is derived from an EMBL/GenBank/DDBJ whole genome shotgun (WGS) entry which is preliminary data.</text>
</comment>
<dbReference type="RefSeq" id="WP_050670499.1">
    <property type="nucleotide sequence ID" value="NZ_LAIR01000002.1"/>
</dbReference>
<name>A0A0L6CKP6_9MICO</name>
<keyword evidence="2" id="KW-1185">Reference proteome</keyword>